<evidence type="ECO:0000313" key="2">
    <source>
        <dbReference type="Proteomes" id="UP000017820"/>
    </source>
</evidence>
<evidence type="ECO:0000313" key="1">
    <source>
        <dbReference type="EMBL" id="ESP92381.1"/>
    </source>
</evidence>
<feature type="non-terminal residue" evidence="1">
    <location>
        <position position="64"/>
    </location>
</feature>
<dbReference type="AlphaFoldDB" id="V4H4I7"/>
<accession>V4H4I7</accession>
<dbReference type="Proteomes" id="UP000017820">
    <property type="component" value="Unassembled WGS sequence"/>
</dbReference>
<organism evidence="1 2">
    <name type="scientific">Pseudoalteromonas luteoviolacea (strain 2ta16)</name>
    <dbReference type="NCBI Taxonomy" id="1353533"/>
    <lineage>
        <taxon>Bacteria</taxon>
        <taxon>Pseudomonadati</taxon>
        <taxon>Pseudomonadota</taxon>
        <taxon>Gammaproteobacteria</taxon>
        <taxon>Alteromonadales</taxon>
        <taxon>Pseudoalteromonadaceae</taxon>
        <taxon>Pseudoalteromonas</taxon>
    </lineage>
</organism>
<dbReference type="EMBL" id="AUSV01000067">
    <property type="protein sequence ID" value="ESP92381.1"/>
    <property type="molecule type" value="Genomic_DNA"/>
</dbReference>
<name>V4H4I7_PSEL2</name>
<reference evidence="1 2" key="1">
    <citation type="submission" date="2013-07" db="EMBL/GenBank/DDBJ databases">
        <title>Draft genome sequence of Pseudoalteromonas luteoviolacea 2ta16.</title>
        <authorList>
            <person name="Allen E.E."/>
            <person name="Azam F."/>
            <person name="Podell S."/>
        </authorList>
    </citation>
    <scope>NUCLEOTIDE SEQUENCE [LARGE SCALE GENOMIC DNA]</scope>
    <source>
        <strain evidence="1 2">2ta16</strain>
    </source>
</reference>
<proteinExistence type="predicted"/>
<gene>
    <name evidence="1" type="ORF">PL2TA16_04503</name>
</gene>
<comment type="caution">
    <text evidence="1">The sequence shown here is derived from an EMBL/GenBank/DDBJ whole genome shotgun (WGS) entry which is preliminary data.</text>
</comment>
<sequence length="64" mass="6929">MQQCCQAEGATGLSKCFDSALLNINADAVKFMNKIRDEKKAAKSTILIGGMVGCKNDCYRPQEA</sequence>
<dbReference type="RefSeq" id="WP_023400176.1">
    <property type="nucleotide sequence ID" value="NZ_AUSV01000067.1"/>
</dbReference>
<protein>
    <submittedName>
        <fullName evidence="1">Uncharacterized protein</fullName>
    </submittedName>
</protein>